<organism evidence="1">
    <name type="scientific">marine sediment metagenome</name>
    <dbReference type="NCBI Taxonomy" id="412755"/>
    <lineage>
        <taxon>unclassified sequences</taxon>
        <taxon>metagenomes</taxon>
        <taxon>ecological metagenomes</taxon>
    </lineage>
</organism>
<comment type="caution">
    <text evidence="1">The sequence shown here is derived from an EMBL/GenBank/DDBJ whole genome shotgun (WGS) entry which is preliminary data.</text>
</comment>
<gene>
    <name evidence="1" type="ORF">LCGC14_3096550</name>
</gene>
<evidence type="ECO:0000313" key="1">
    <source>
        <dbReference type="EMBL" id="KKK53265.1"/>
    </source>
</evidence>
<accession>A0A0F8WXT4</accession>
<dbReference type="AlphaFoldDB" id="A0A0F8WXT4"/>
<protein>
    <submittedName>
        <fullName evidence="1">Uncharacterized protein</fullName>
    </submittedName>
</protein>
<reference evidence="1" key="1">
    <citation type="journal article" date="2015" name="Nature">
        <title>Complex archaea that bridge the gap between prokaryotes and eukaryotes.</title>
        <authorList>
            <person name="Spang A."/>
            <person name="Saw J.H."/>
            <person name="Jorgensen S.L."/>
            <person name="Zaremba-Niedzwiedzka K."/>
            <person name="Martijn J."/>
            <person name="Lind A.E."/>
            <person name="van Eijk R."/>
            <person name="Schleper C."/>
            <person name="Guy L."/>
            <person name="Ettema T.J."/>
        </authorList>
    </citation>
    <scope>NUCLEOTIDE SEQUENCE</scope>
</reference>
<dbReference type="EMBL" id="LAZR01066597">
    <property type="protein sequence ID" value="KKK53265.1"/>
    <property type="molecule type" value="Genomic_DNA"/>
</dbReference>
<proteinExistence type="predicted"/>
<sequence>MRVIECLACGSHKSTGVWGIYMCGECGCGEGKEVDIDEEWDYLTDEEDEELPS</sequence>
<name>A0A0F8WXT4_9ZZZZ</name>